<dbReference type="GO" id="GO:0006979">
    <property type="term" value="P:response to oxidative stress"/>
    <property type="evidence" value="ECO:0007669"/>
    <property type="project" value="TreeGrafter"/>
</dbReference>
<gene>
    <name evidence="3" type="ORF">C1645_746492</name>
</gene>
<protein>
    <recommendedName>
        <fullName evidence="2">NADH dehydrogenase [ubiquinone] 1 alpha subcomplex subunit</fullName>
    </recommendedName>
</protein>
<keyword evidence="2" id="KW-0813">Transport</keyword>
<comment type="caution">
    <text evidence="3">The sequence shown here is derived from an EMBL/GenBank/DDBJ whole genome shotgun (WGS) entry which is preliminary data.</text>
</comment>
<dbReference type="OrthoDB" id="274641at2759"/>
<evidence type="ECO:0000256" key="2">
    <source>
        <dbReference type="RuleBase" id="RU363103"/>
    </source>
</evidence>
<comment type="function">
    <text evidence="2">Accessory subunit of the mitochondrial membrane respiratory chain NADH dehydrogenase (Complex I), that is believed not to be involved in catalysis. Complex I functions in the transfer of electrons from NADH to the respiratory chain. The immediate electron acceptor for the enzyme is believed to be ubiquinone.</text>
</comment>
<dbReference type="Pfam" id="PF05071">
    <property type="entry name" value="NDUFA12"/>
    <property type="match status" value="1"/>
</dbReference>
<comment type="subcellular location">
    <subcellularLocation>
        <location evidence="2">Mitochondrion inner membrane</location>
        <topology evidence="2">Peripheral membrane protein</topology>
        <orientation evidence="2">Matrix side</orientation>
    </subcellularLocation>
</comment>
<dbReference type="STRING" id="658196.A0A397TSQ9"/>
<dbReference type="Proteomes" id="UP000265703">
    <property type="component" value="Unassembled WGS sequence"/>
</dbReference>
<dbReference type="PANTHER" id="PTHR12910:SF2">
    <property type="entry name" value="NADH DEHYDROGENASE [UBIQUINONE] 1 ALPHA SUBCOMPLEX SUBUNIT 12"/>
    <property type="match status" value="1"/>
</dbReference>
<keyword evidence="3" id="KW-0830">Ubiquinone</keyword>
<comment type="similarity">
    <text evidence="1 2">Belongs to the complex I NDUFA12 subunit family.</text>
</comment>
<keyword evidence="2" id="KW-0496">Mitochondrion</keyword>
<dbReference type="PANTHER" id="PTHR12910">
    <property type="entry name" value="NADH-UBIQUINONE OXIDOREDUCTASE SUBUNIT B17.2"/>
    <property type="match status" value="1"/>
</dbReference>
<evidence type="ECO:0000256" key="1">
    <source>
        <dbReference type="ARBA" id="ARBA00007355"/>
    </source>
</evidence>
<dbReference type="EMBL" id="QKYT01000001">
    <property type="protein sequence ID" value="RIA99705.1"/>
    <property type="molecule type" value="Genomic_DNA"/>
</dbReference>
<evidence type="ECO:0000313" key="4">
    <source>
        <dbReference type="Proteomes" id="UP000265703"/>
    </source>
</evidence>
<evidence type="ECO:0000313" key="3">
    <source>
        <dbReference type="EMBL" id="RIA99705.1"/>
    </source>
</evidence>
<accession>A0A397TSQ9</accession>
<dbReference type="AlphaFoldDB" id="A0A397TSQ9"/>
<sequence length="150" mass="17762">MVKDIILSFFMVIVSLLNMSYLTRTIKNFLIIGPREYLRQLLYISDTKAGTLVGIDQFGNKYYENKEEFYGRDRWVDYAQHYGDASQIPPEWHRWMHKISEHPPTIDPPPRPKYLSPHTENLTGTRKAFKTYNTTAPKILAWEPKVNRRE</sequence>
<keyword evidence="2" id="KW-0999">Mitochondrion inner membrane</keyword>
<reference evidence="3 4" key="1">
    <citation type="submission" date="2018-06" db="EMBL/GenBank/DDBJ databases">
        <title>Comparative genomics reveals the genomic features of Rhizophagus irregularis, R. cerebriforme, R. diaphanum and Gigaspora rosea, and their symbiotic lifestyle signature.</title>
        <authorList>
            <person name="Morin E."/>
            <person name="San Clemente H."/>
            <person name="Chen E.C.H."/>
            <person name="De La Providencia I."/>
            <person name="Hainaut M."/>
            <person name="Kuo A."/>
            <person name="Kohler A."/>
            <person name="Murat C."/>
            <person name="Tang N."/>
            <person name="Roy S."/>
            <person name="Loubradou J."/>
            <person name="Henrissat B."/>
            <person name="Grigoriev I.V."/>
            <person name="Corradi N."/>
            <person name="Roux C."/>
            <person name="Martin F.M."/>
        </authorList>
    </citation>
    <scope>NUCLEOTIDE SEQUENCE [LARGE SCALE GENOMIC DNA]</scope>
    <source>
        <strain evidence="3 4">DAOM 227022</strain>
    </source>
</reference>
<keyword evidence="2" id="KW-0679">Respiratory chain</keyword>
<dbReference type="InterPro" id="IPR007763">
    <property type="entry name" value="NDUFA12"/>
</dbReference>
<keyword evidence="2" id="KW-0249">Electron transport</keyword>
<dbReference type="GO" id="GO:0045271">
    <property type="term" value="C:respiratory chain complex I"/>
    <property type="evidence" value="ECO:0007669"/>
    <property type="project" value="InterPro"/>
</dbReference>
<dbReference type="GO" id="GO:0005743">
    <property type="term" value="C:mitochondrial inner membrane"/>
    <property type="evidence" value="ECO:0007669"/>
    <property type="project" value="UniProtKB-SubCell"/>
</dbReference>
<keyword evidence="4" id="KW-1185">Reference proteome</keyword>
<keyword evidence="2" id="KW-0472">Membrane</keyword>
<organism evidence="3 4">
    <name type="scientific">Glomus cerebriforme</name>
    <dbReference type="NCBI Taxonomy" id="658196"/>
    <lineage>
        <taxon>Eukaryota</taxon>
        <taxon>Fungi</taxon>
        <taxon>Fungi incertae sedis</taxon>
        <taxon>Mucoromycota</taxon>
        <taxon>Glomeromycotina</taxon>
        <taxon>Glomeromycetes</taxon>
        <taxon>Glomerales</taxon>
        <taxon>Glomeraceae</taxon>
        <taxon>Glomus</taxon>
    </lineage>
</organism>
<name>A0A397TSQ9_9GLOM</name>
<proteinExistence type="inferred from homology"/>